<dbReference type="RefSeq" id="WP_025228788.1">
    <property type="nucleotide sequence ID" value="NZ_CP007139.1"/>
</dbReference>
<dbReference type="AlphaFoldDB" id="A0A068NUT4"/>
<proteinExistence type="predicted"/>
<protein>
    <submittedName>
        <fullName evidence="1">Uncharacterized protein</fullName>
    </submittedName>
</protein>
<evidence type="ECO:0000313" key="2">
    <source>
        <dbReference type="Proteomes" id="UP000027982"/>
    </source>
</evidence>
<dbReference type="STRING" id="661478.OP10G_3935"/>
<dbReference type="Proteomes" id="UP000027982">
    <property type="component" value="Chromosome"/>
</dbReference>
<accession>A0A068NUT4</accession>
<dbReference type="EMBL" id="CP007139">
    <property type="protein sequence ID" value="AIE87303.1"/>
    <property type="molecule type" value="Genomic_DNA"/>
</dbReference>
<dbReference type="KEGG" id="fgi:OP10G_3935"/>
<dbReference type="HOGENOM" id="CLU_2787764_0_0_0"/>
<gene>
    <name evidence="1" type="ORF">OP10G_3935</name>
</gene>
<keyword evidence="2" id="KW-1185">Reference proteome</keyword>
<name>A0A068NUT4_FIMGI</name>
<sequence length="69" mass="7308">MPGQPIDEAIGDLLKSLNKGQYLLLCSAIQQLGGELRIDPAAFSRMLVAENPKMSVSASDGPIVLRLVG</sequence>
<reference evidence="1 2" key="1">
    <citation type="journal article" date="2014" name="PLoS ONE">
        <title>The first complete genome sequence of the class fimbriimonadia in the phylum armatimonadetes.</title>
        <authorList>
            <person name="Hu Z.Y."/>
            <person name="Wang Y.Z."/>
            <person name="Im W.T."/>
            <person name="Wang S.Y."/>
            <person name="Zhao G.P."/>
            <person name="Zheng H.J."/>
            <person name="Quan Z.X."/>
        </authorList>
    </citation>
    <scope>NUCLEOTIDE SEQUENCE [LARGE SCALE GENOMIC DNA]</scope>
    <source>
        <strain evidence="1">Gsoil 348</strain>
    </source>
</reference>
<evidence type="ECO:0000313" key="1">
    <source>
        <dbReference type="EMBL" id="AIE87303.1"/>
    </source>
</evidence>
<organism evidence="1 2">
    <name type="scientific">Fimbriimonas ginsengisoli Gsoil 348</name>
    <dbReference type="NCBI Taxonomy" id="661478"/>
    <lineage>
        <taxon>Bacteria</taxon>
        <taxon>Bacillati</taxon>
        <taxon>Armatimonadota</taxon>
        <taxon>Fimbriimonadia</taxon>
        <taxon>Fimbriimonadales</taxon>
        <taxon>Fimbriimonadaceae</taxon>
        <taxon>Fimbriimonas</taxon>
    </lineage>
</organism>